<dbReference type="Proteomes" id="UP000468735">
    <property type="component" value="Unassembled WGS sequence"/>
</dbReference>
<dbReference type="RefSeq" id="WP_151565192.1">
    <property type="nucleotide sequence ID" value="NZ_WBMT01000015.1"/>
</dbReference>
<gene>
    <name evidence="1" type="ORF">F8566_29990</name>
</gene>
<organism evidence="1 2">
    <name type="scientific">Actinomadura rudentiformis</name>
    <dbReference type="NCBI Taxonomy" id="359158"/>
    <lineage>
        <taxon>Bacteria</taxon>
        <taxon>Bacillati</taxon>
        <taxon>Actinomycetota</taxon>
        <taxon>Actinomycetes</taxon>
        <taxon>Streptosporangiales</taxon>
        <taxon>Thermomonosporaceae</taxon>
        <taxon>Actinomadura</taxon>
    </lineage>
</organism>
<dbReference type="EMBL" id="WBMT01000015">
    <property type="protein sequence ID" value="KAB2344824.1"/>
    <property type="molecule type" value="Genomic_DNA"/>
</dbReference>
<name>A0A6H9YGJ7_9ACTN</name>
<sequence length="146" mass="16249">MSTEHAIRADMGFEWEYSRVEGPIEAAAAVASLTLDQVRAEPVVREVGDWEHDTEAIAMLPDAYAEQVTRVVEEVRDEERTVAEAADRLYGLTQSMGDVVRAYWVGELAALMRLVKHIDEPPTWLTERISQATRVLTGLLPPGLTS</sequence>
<evidence type="ECO:0000313" key="2">
    <source>
        <dbReference type="Proteomes" id="UP000468735"/>
    </source>
</evidence>
<keyword evidence="2" id="KW-1185">Reference proteome</keyword>
<reference evidence="1 2" key="1">
    <citation type="submission" date="2019-09" db="EMBL/GenBank/DDBJ databases">
        <title>Actinomadura physcomitrii sp. nov., a novel actinomycete isolated from moss [Physcomitrium sphaericum (Ludw) Fuernr].</title>
        <authorList>
            <person name="Zhuang X."/>
            <person name="Liu C."/>
        </authorList>
    </citation>
    <scope>NUCLEOTIDE SEQUENCE [LARGE SCALE GENOMIC DNA]</scope>
    <source>
        <strain evidence="1 2">HMC1</strain>
    </source>
</reference>
<accession>A0A6H9YGJ7</accession>
<dbReference type="AlphaFoldDB" id="A0A6H9YGJ7"/>
<evidence type="ECO:0000313" key="1">
    <source>
        <dbReference type="EMBL" id="KAB2344824.1"/>
    </source>
</evidence>
<proteinExistence type="predicted"/>
<protein>
    <submittedName>
        <fullName evidence="1">Uncharacterized protein</fullName>
    </submittedName>
</protein>
<comment type="caution">
    <text evidence="1">The sequence shown here is derived from an EMBL/GenBank/DDBJ whole genome shotgun (WGS) entry which is preliminary data.</text>
</comment>